<proteinExistence type="predicted"/>
<dbReference type="InterPro" id="IPR008928">
    <property type="entry name" value="6-hairpin_glycosidase_sf"/>
</dbReference>
<comment type="caution">
    <text evidence="4">The sequence shown here is derived from an EMBL/GenBank/DDBJ whole genome shotgun (WGS) entry which is preliminary data.</text>
</comment>
<dbReference type="Gene3D" id="1.50.10.10">
    <property type="match status" value="1"/>
</dbReference>
<dbReference type="Pfam" id="PF14742">
    <property type="entry name" value="GDE_N_bis"/>
    <property type="match status" value="1"/>
</dbReference>
<protein>
    <submittedName>
        <fullName evidence="4">Amylo-alpha-1,6-glucosidase</fullName>
    </submittedName>
</protein>
<name>A0A511XIZ9_9PROT</name>
<dbReference type="InterPro" id="IPR054491">
    <property type="entry name" value="MGH1-like_GH"/>
</dbReference>
<organism evidence="4 5">
    <name type="scientific">Acetobacter oeni</name>
    <dbReference type="NCBI Taxonomy" id="304077"/>
    <lineage>
        <taxon>Bacteria</taxon>
        <taxon>Pseudomonadati</taxon>
        <taxon>Pseudomonadota</taxon>
        <taxon>Alphaproteobacteria</taxon>
        <taxon>Acetobacterales</taxon>
        <taxon>Acetobacteraceae</taxon>
        <taxon>Acetobacter</taxon>
    </lineage>
</organism>
<gene>
    <name evidence="4" type="ORF">AOE01nite_11460</name>
</gene>
<sequence length="751" mass="83470">MVETQINSKHPDDVISSARADTPPPSPHTIPEPSQLDEFSLGGSSLLASRRIHALKQGDLFGVFDQTGDILWGQDIADGLYYHDTRYLSGLTFRLGGQRPVLLSAVVRENNVMLSVNLTNETLALNDGTRLAHDLLHVLRSRFLWEGKCFERIEIRNFDVARHDISCDLRFFADFADLFEARGMKRKKRGENLEPELGESDVSLSYRGLDDRIRTTRILFSPTPKTLSSDHATFDFSIEPGQKILIHVEVQCDPTSCSTVPPGRAFLQGAVAARRALRLASSRATAIATSNEIFNEAIRRSICDIYMLLTEKKTGPYPYAGVPWFSTVFGRDALITSMQTLWLDPLITKGVLKYLALNQADKEDPQADAEPGKILHEVRLGEMAELGEVPFRRYYGSVDATPLFVMLAGDYLERTGDVGTLSELWSHVTRAIDWIERFGDRDGDGFVEYGRRNRDGLVNQGWKDSYDSIFHADGTLAEGPIALCEVQAYVYAARRAAAQIGRRLGQTAYATHQDEKADALRVSFNLTFWNDDIGTYVIALDGNKKQCAIRSSNAGHVLLTDIAPATRAAQVVSTLMNRNSFSGWGIRTIPEGEVRYNPMAYHNGSVWPHDNALIAMGFARHGFREEATLIFQALFDAALYTDLRRLPELFCGFTRSRSEGPVRYPVACSPQAWAAATLPALLQAILGLRYDPGTVTVEFVRPSLPESIDTLVLFNLAVGGESLTVRIVRTGEEVAINVVERSSSIRMLIIN</sequence>
<dbReference type="InterPro" id="IPR032856">
    <property type="entry name" value="GDE_N_bis"/>
</dbReference>
<dbReference type="Pfam" id="PF22422">
    <property type="entry name" value="MGH1-like_GH"/>
    <property type="match status" value="1"/>
</dbReference>
<feature type="region of interest" description="Disordered" evidence="1">
    <location>
        <begin position="1"/>
        <end position="34"/>
    </location>
</feature>
<keyword evidence="5" id="KW-1185">Reference proteome</keyword>
<dbReference type="EMBL" id="BJYG01000012">
    <property type="protein sequence ID" value="GEN62922.1"/>
    <property type="molecule type" value="Genomic_DNA"/>
</dbReference>
<dbReference type="Proteomes" id="UP000321746">
    <property type="component" value="Unassembled WGS sequence"/>
</dbReference>
<evidence type="ECO:0000256" key="1">
    <source>
        <dbReference type="SAM" id="MobiDB-lite"/>
    </source>
</evidence>
<evidence type="ECO:0000313" key="5">
    <source>
        <dbReference type="Proteomes" id="UP000321746"/>
    </source>
</evidence>
<feature type="domain" description="Putative glycogen debranching enzyme N-terminal" evidence="2">
    <location>
        <begin position="55"/>
        <end position="248"/>
    </location>
</feature>
<dbReference type="AlphaFoldDB" id="A0A511XIZ9"/>
<dbReference type="RefSeq" id="WP_146887003.1">
    <property type="nucleotide sequence ID" value="NZ_BJYG01000012.1"/>
</dbReference>
<evidence type="ECO:0000259" key="3">
    <source>
        <dbReference type="Pfam" id="PF22422"/>
    </source>
</evidence>
<accession>A0A511XIZ9</accession>
<reference evidence="4 5" key="1">
    <citation type="submission" date="2019-07" db="EMBL/GenBank/DDBJ databases">
        <title>Whole genome shotgun sequence of Acetobacter oeni NBRC 105207.</title>
        <authorList>
            <person name="Hosoyama A."/>
            <person name="Uohara A."/>
            <person name="Ohji S."/>
            <person name="Ichikawa N."/>
        </authorList>
    </citation>
    <scope>NUCLEOTIDE SEQUENCE [LARGE SCALE GENOMIC DNA]</scope>
    <source>
        <strain evidence="4 5">NBRC 105207</strain>
    </source>
</reference>
<evidence type="ECO:0000313" key="4">
    <source>
        <dbReference type="EMBL" id="GEN62922.1"/>
    </source>
</evidence>
<dbReference type="OrthoDB" id="9759959at2"/>
<feature type="domain" description="Mannosylglycerate hydrolase MGH1-like glycoside hydrolase" evidence="3">
    <location>
        <begin position="400"/>
        <end position="637"/>
    </location>
</feature>
<dbReference type="SUPFAM" id="SSF48208">
    <property type="entry name" value="Six-hairpin glycosidases"/>
    <property type="match status" value="1"/>
</dbReference>
<dbReference type="InterPro" id="IPR012341">
    <property type="entry name" value="6hp_glycosidase-like_sf"/>
</dbReference>
<dbReference type="GO" id="GO:0005975">
    <property type="term" value="P:carbohydrate metabolic process"/>
    <property type="evidence" value="ECO:0007669"/>
    <property type="project" value="InterPro"/>
</dbReference>
<evidence type="ECO:0000259" key="2">
    <source>
        <dbReference type="Pfam" id="PF14742"/>
    </source>
</evidence>